<dbReference type="InterPro" id="IPR019734">
    <property type="entry name" value="TPR_rpt"/>
</dbReference>
<keyword evidence="1" id="KW-0472">Membrane</keyword>
<evidence type="ECO:0000256" key="1">
    <source>
        <dbReference type="SAM" id="Phobius"/>
    </source>
</evidence>
<evidence type="ECO:0000313" key="3">
    <source>
        <dbReference type="Proteomes" id="UP000823638"/>
    </source>
</evidence>
<dbReference type="AlphaFoldDB" id="A0A9D9HNI3"/>
<keyword evidence="1" id="KW-1133">Transmembrane helix</keyword>
<keyword evidence="1" id="KW-0812">Transmembrane</keyword>
<dbReference type="Gene3D" id="1.25.40.10">
    <property type="entry name" value="Tetratricopeptide repeat domain"/>
    <property type="match status" value="1"/>
</dbReference>
<organism evidence="2 3">
    <name type="scientific">Candidatus Gallitreponema excrementavium</name>
    <dbReference type="NCBI Taxonomy" id="2840840"/>
    <lineage>
        <taxon>Bacteria</taxon>
        <taxon>Pseudomonadati</taxon>
        <taxon>Spirochaetota</taxon>
        <taxon>Spirochaetia</taxon>
        <taxon>Spirochaetales</taxon>
        <taxon>Candidatus Gallitreponema</taxon>
    </lineage>
</organism>
<reference evidence="2" key="2">
    <citation type="journal article" date="2021" name="PeerJ">
        <title>Extensive microbial diversity within the chicken gut microbiome revealed by metagenomics and culture.</title>
        <authorList>
            <person name="Gilroy R."/>
            <person name="Ravi A."/>
            <person name="Getino M."/>
            <person name="Pursley I."/>
            <person name="Horton D.L."/>
            <person name="Alikhan N.F."/>
            <person name="Baker D."/>
            <person name="Gharbi K."/>
            <person name="Hall N."/>
            <person name="Watson M."/>
            <person name="Adriaenssens E.M."/>
            <person name="Foster-Nyarko E."/>
            <person name="Jarju S."/>
            <person name="Secka A."/>
            <person name="Antonio M."/>
            <person name="Oren A."/>
            <person name="Chaudhuri R.R."/>
            <person name="La Ragione R."/>
            <person name="Hildebrand F."/>
            <person name="Pallen M.J."/>
        </authorList>
    </citation>
    <scope>NUCLEOTIDE SEQUENCE</scope>
    <source>
        <strain evidence="2">10532</strain>
    </source>
</reference>
<feature type="transmembrane region" description="Helical" evidence="1">
    <location>
        <begin position="149"/>
        <end position="168"/>
    </location>
</feature>
<dbReference type="InterPro" id="IPR011990">
    <property type="entry name" value="TPR-like_helical_dom_sf"/>
</dbReference>
<name>A0A9D9HNI3_9SPIR</name>
<evidence type="ECO:0000313" key="2">
    <source>
        <dbReference type="EMBL" id="MBO8457167.1"/>
    </source>
</evidence>
<dbReference type="EMBL" id="JADIMM010000037">
    <property type="protein sequence ID" value="MBO8457167.1"/>
    <property type="molecule type" value="Genomic_DNA"/>
</dbReference>
<reference evidence="2" key="1">
    <citation type="submission" date="2020-10" db="EMBL/GenBank/DDBJ databases">
        <authorList>
            <person name="Gilroy R."/>
        </authorList>
    </citation>
    <scope>NUCLEOTIDE SEQUENCE</scope>
    <source>
        <strain evidence="2">10532</strain>
    </source>
</reference>
<sequence>MARTFIEQAEFLLSKKEYGKAKNLLEGKVIQYRESFHFFYLLGTACLYDRDYQGAKAYYQRAKAIKSRDPDLLLGMAALNLNRQNVPMALENYLEVLDYRPGDKTALKALNFLKKHGTQEELLRFVDSGRLKEFFPVLKFKFAVTSRPWFRVIVVLLLLSAIGGVVFFTGRMKVKEQLPPRADLESLELAFDGDNELFDSTGTFRYILTEEELEESYNLALKYFQEYRDNAAQVEINRILYSNAVYKVKKNARILMDYMEVPAFDTISDNYSLSQIQKEPYLYIDCYVQWKGTLANIKEYENLTTADLLVGYDTKHRVEGIVPMEIKAEALSFEIDPKLPVTVLGRVKIRDSRVSLDCVSLYQNIKSEI</sequence>
<accession>A0A9D9HNI3</accession>
<comment type="caution">
    <text evidence="2">The sequence shown here is derived from an EMBL/GenBank/DDBJ whole genome shotgun (WGS) entry which is preliminary data.</text>
</comment>
<dbReference type="Proteomes" id="UP000823638">
    <property type="component" value="Unassembled WGS sequence"/>
</dbReference>
<dbReference type="SUPFAM" id="SSF48452">
    <property type="entry name" value="TPR-like"/>
    <property type="match status" value="1"/>
</dbReference>
<proteinExistence type="predicted"/>
<protein>
    <recommendedName>
        <fullName evidence="4">Tetratricopeptide repeat protein</fullName>
    </recommendedName>
</protein>
<dbReference type="SMART" id="SM00028">
    <property type="entry name" value="TPR"/>
    <property type="match status" value="2"/>
</dbReference>
<gene>
    <name evidence="2" type="ORF">IAA81_02930</name>
</gene>
<evidence type="ECO:0008006" key="4">
    <source>
        <dbReference type="Google" id="ProtNLM"/>
    </source>
</evidence>